<evidence type="ECO:0000256" key="1">
    <source>
        <dbReference type="SAM" id="MobiDB-lite"/>
    </source>
</evidence>
<sequence length="213" mass="23127">MRRNGVPGWVLAQRSKTPSLTPFTPSVFGGGQLAAKWQTQTETATRPAGKGRTDSDRPSSGESEQSACGGQVVGRFSAAMGPTRGQKHQKRATQSAGRQPTGCVGRRSSLGFLACQVMIPVPPRAALLLWTCPPVPGIQRRWTGLDGNHNPLFTRCPISQRSLFRQLHHSGIQSPPRISPSSQGQDPRPSPRRLINHHDSQVPPLCHGCLHTW</sequence>
<proteinExistence type="predicted"/>
<feature type="compositionally biased region" description="Low complexity" evidence="1">
    <location>
        <begin position="171"/>
        <end position="185"/>
    </location>
</feature>
<reference evidence="2" key="1">
    <citation type="submission" date="2023-02" db="EMBL/GenBank/DDBJ databases">
        <title>Colletotrichum kahawae CIFC_Que2 genome sequencing and assembly.</title>
        <authorList>
            <person name="Baroncelli R."/>
        </authorList>
    </citation>
    <scope>NUCLEOTIDE SEQUENCE</scope>
    <source>
        <strain evidence="2">CIFC_Que2</strain>
    </source>
</reference>
<name>A0AAD9YEV5_COLKA</name>
<dbReference type="AlphaFoldDB" id="A0AAD9YEV5"/>
<evidence type="ECO:0000313" key="2">
    <source>
        <dbReference type="EMBL" id="KAK2759740.1"/>
    </source>
</evidence>
<dbReference type="EMBL" id="VYYT01000177">
    <property type="protein sequence ID" value="KAK2759740.1"/>
    <property type="molecule type" value="Genomic_DNA"/>
</dbReference>
<feature type="region of interest" description="Disordered" evidence="1">
    <location>
        <begin position="171"/>
        <end position="199"/>
    </location>
</feature>
<accession>A0AAD9YEV5</accession>
<gene>
    <name evidence="2" type="ORF">CKAH01_16627</name>
</gene>
<feature type="region of interest" description="Disordered" evidence="1">
    <location>
        <begin position="1"/>
        <end position="103"/>
    </location>
</feature>
<organism evidence="2 3">
    <name type="scientific">Colletotrichum kahawae</name>
    <name type="common">Coffee berry disease fungus</name>
    <dbReference type="NCBI Taxonomy" id="34407"/>
    <lineage>
        <taxon>Eukaryota</taxon>
        <taxon>Fungi</taxon>
        <taxon>Dikarya</taxon>
        <taxon>Ascomycota</taxon>
        <taxon>Pezizomycotina</taxon>
        <taxon>Sordariomycetes</taxon>
        <taxon>Hypocreomycetidae</taxon>
        <taxon>Glomerellales</taxon>
        <taxon>Glomerellaceae</taxon>
        <taxon>Colletotrichum</taxon>
        <taxon>Colletotrichum gloeosporioides species complex</taxon>
    </lineage>
</organism>
<comment type="caution">
    <text evidence="2">The sequence shown here is derived from an EMBL/GenBank/DDBJ whole genome shotgun (WGS) entry which is preliminary data.</text>
</comment>
<protein>
    <submittedName>
        <fullName evidence="2">Uncharacterized protein</fullName>
    </submittedName>
</protein>
<dbReference type="Proteomes" id="UP001281614">
    <property type="component" value="Unassembled WGS sequence"/>
</dbReference>
<feature type="compositionally biased region" description="Polar residues" evidence="1">
    <location>
        <begin position="14"/>
        <end position="24"/>
    </location>
</feature>
<keyword evidence="3" id="KW-1185">Reference proteome</keyword>
<evidence type="ECO:0000313" key="3">
    <source>
        <dbReference type="Proteomes" id="UP001281614"/>
    </source>
</evidence>